<dbReference type="EMBL" id="MLJW01000014">
    <property type="protein sequence ID" value="OIR13545.1"/>
    <property type="molecule type" value="Genomic_DNA"/>
</dbReference>
<keyword evidence="5 6" id="KW-0472">Membrane</keyword>
<evidence type="ECO:0000256" key="6">
    <source>
        <dbReference type="SAM" id="Phobius"/>
    </source>
</evidence>
<dbReference type="Pfam" id="PF00892">
    <property type="entry name" value="EamA"/>
    <property type="match status" value="2"/>
</dbReference>
<keyword evidence="4 6" id="KW-1133">Transmembrane helix</keyword>
<feature type="transmembrane region" description="Helical" evidence="6">
    <location>
        <begin position="125"/>
        <end position="143"/>
    </location>
</feature>
<comment type="subcellular location">
    <subcellularLocation>
        <location evidence="1">Cell membrane</location>
        <topology evidence="1">Multi-pass membrane protein</topology>
    </subcellularLocation>
</comment>
<evidence type="ECO:0000256" key="3">
    <source>
        <dbReference type="ARBA" id="ARBA00022692"/>
    </source>
</evidence>
<feature type="transmembrane region" description="Helical" evidence="6">
    <location>
        <begin position="149"/>
        <end position="167"/>
    </location>
</feature>
<dbReference type="InterPro" id="IPR037185">
    <property type="entry name" value="EmrE-like"/>
</dbReference>
<feature type="transmembrane region" description="Helical" evidence="6">
    <location>
        <begin position="38"/>
        <end position="59"/>
    </location>
</feature>
<dbReference type="InterPro" id="IPR051258">
    <property type="entry name" value="Diverse_Substrate_Transporter"/>
</dbReference>
<reference evidence="8" key="1">
    <citation type="submission" date="2016-10" db="EMBL/GenBank/DDBJ databases">
        <title>Sequence of Gallionella enrichment culture.</title>
        <authorList>
            <person name="Poehlein A."/>
            <person name="Muehling M."/>
            <person name="Daniel R."/>
        </authorList>
    </citation>
    <scope>NUCLEOTIDE SEQUENCE</scope>
</reference>
<feature type="transmembrane region" description="Helical" evidence="6">
    <location>
        <begin position="213"/>
        <end position="238"/>
    </location>
</feature>
<gene>
    <name evidence="8" type="ORF">GALL_53620</name>
</gene>
<dbReference type="PANTHER" id="PTHR42920:SF5">
    <property type="entry name" value="EAMA DOMAIN-CONTAINING PROTEIN"/>
    <property type="match status" value="1"/>
</dbReference>
<evidence type="ECO:0000259" key="7">
    <source>
        <dbReference type="Pfam" id="PF00892"/>
    </source>
</evidence>
<evidence type="ECO:0000256" key="4">
    <source>
        <dbReference type="ARBA" id="ARBA00022989"/>
    </source>
</evidence>
<name>A0A1J5SYB6_9ZZZZ</name>
<dbReference type="AlphaFoldDB" id="A0A1J5SYB6"/>
<evidence type="ECO:0000256" key="2">
    <source>
        <dbReference type="ARBA" id="ARBA00022475"/>
    </source>
</evidence>
<sequence length="299" mass="32875">MTRWRRSPVLPGIGMFYLIITSLLWAFSFGLVKDQLSTVDATAVATLRLGIAFLVFLPFVRLSRVPMASRVRLAFIGAVQFGAMYLFYLQSYHYLQAHEVALFTVLTPLYVVLIDASLERAWRWHYLWAALLAAAGSTIILEIRSLDASHVKGFLLMQASNICFAAGQLAWRRERIRLSDSNVSDAQLFALPYAGAFVASLAASAFITKWSQFHLGGVQIATLVYLGIIPAGVCFYWWNLGAEKVNAGTLAVMNNVKLPIAVLVSLLVFGEHTNLPRLLAGGAVLALALVLAERGRRAA</sequence>
<proteinExistence type="predicted"/>
<feature type="transmembrane region" description="Helical" evidence="6">
    <location>
        <begin position="275"/>
        <end position="292"/>
    </location>
</feature>
<keyword evidence="3 6" id="KW-0812">Transmembrane</keyword>
<dbReference type="InterPro" id="IPR000620">
    <property type="entry name" value="EamA_dom"/>
</dbReference>
<dbReference type="SUPFAM" id="SSF103481">
    <property type="entry name" value="Multidrug resistance efflux transporter EmrE"/>
    <property type="match status" value="2"/>
</dbReference>
<dbReference type="GO" id="GO:0005886">
    <property type="term" value="C:plasma membrane"/>
    <property type="evidence" value="ECO:0007669"/>
    <property type="project" value="UniProtKB-SubCell"/>
</dbReference>
<feature type="transmembrane region" description="Helical" evidence="6">
    <location>
        <begin position="71"/>
        <end position="88"/>
    </location>
</feature>
<feature type="transmembrane region" description="Helical" evidence="6">
    <location>
        <begin position="188"/>
        <end position="207"/>
    </location>
</feature>
<accession>A0A1J5SYB6</accession>
<protein>
    <submittedName>
        <fullName evidence="8">EamA-like transporter family protein</fullName>
    </submittedName>
</protein>
<comment type="caution">
    <text evidence="8">The sequence shown here is derived from an EMBL/GenBank/DDBJ whole genome shotgun (WGS) entry which is preliminary data.</text>
</comment>
<evidence type="ECO:0000256" key="1">
    <source>
        <dbReference type="ARBA" id="ARBA00004651"/>
    </source>
</evidence>
<evidence type="ECO:0000256" key="5">
    <source>
        <dbReference type="ARBA" id="ARBA00023136"/>
    </source>
</evidence>
<dbReference type="PANTHER" id="PTHR42920">
    <property type="entry name" value="OS03G0707200 PROTEIN-RELATED"/>
    <property type="match status" value="1"/>
</dbReference>
<feature type="transmembrane region" description="Helical" evidence="6">
    <location>
        <begin position="12"/>
        <end position="32"/>
    </location>
</feature>
<organism evidence="8">
    <name type="scientific">mine drainage metagenome</name>
    <dbReference type="NCBI Taxonomy" id="410659"/>
    <lineage>
        <taxon>unclassified sequences</taxon>
        <taxon>metagenomes</taxon>
        <taxon>ecological metagenomes</taxon>
    </lineage>
</organism>
<evidence type="ECO:0000313" key="8">
    <source>
        <dbReference type="EMBL" id="OIR13545.1"/>
    </source>
</evidence>
<feature type="transmembrane region" description="Helical" evidence="6">
    <location>
        <begin position="250"/>
        <end position="269"/>
    </location>
</feature>
<keyword evidence="2" id="KW-1003">Cell membrane</keyword>
<feature type="transmembrane region" description="Helical" evidence="6">
    <location>
        <begin position="100"/>
        <end position="118"/>
    </location>
</feature>
<feature type="domain" description="EamA" evidence="7">
    <location>
        <begin position="13"/>
        <end position="140"/>
    </location>
</feature>
<feature type="domain" description="EamA" evidence="7">
    <location>
        <begin position="182"/>
        <end position="287"/>
    </location>
</feature>